<gene>
    <name evidence="1" type="ORF">ATANTOWER_012459</name>
</gene>
<dbReference type="EMBL" id="JAHUTI010051823">
    <property type="protein sequence ID" value="MED6249321.1"/>
    <property type="molecule type" value="Genomic_DNA"/>
</dbReference>
<evidence type="ECO:0000313" key="2">
    <source>
        <dbReference type="Proteomes" id="UP001345963"/>
    </source>
</evidence>
<organism evidence="1 2">
    <name type="scientific">Ataeniobius toweri</name>
    <dbReference type="NCBI Taxonomy" id="208326"/>
    <lineage>
        <taxon>Eukaryota</taxon>
        <taxon>Metazoa</taxon>
        <taxon>Chordata</taxon>
        <taxon>Craniata</taxon>
        <taxon>Vertebrata</taxon>
        <taxon>Euteleostomi</taxon>
        <taxon>Actinopterygii</taxon>
        <taxon>Neopterygii</taxon>
        <taxon>Teleostei</taxon>
        <taxon>Neoteleostei</taxon>
        <taxon>Acanthomorphata</taxon>
        <taxon>Ovalentaria</taxon>
        <taxon>Atherinomorphae</taxon>
        <taxon>Cyprinodontiformes</taxon>
        <taxon>Goodeidae</taxon>
        <taxon>Ataeniobius</taxon>
    </lineage>
</organism>
<comment type="caution">
    <text evidence="1">The sequence shown here is derived from an EMBL/GenBank/DDBJ whole genome shotgun (WGS) entry which is preliminary data.</text>
</comment>
<reference evidence="1 2" key="1">
    <citation type="submission" date="2021-07" db="EMBL/GenBank/DDBJ databases">
        <authorList>
            <person name="Palmer J.M."/>
        </authorList>
    </citation>
    <scope>NUCLEOTIDE SEQUENCE [LARGE SCALE GENOMIC DNA]</scope>
    <source>
        <strain evidence="1 2">AT_MEX2019</strain>
        <tissue evidence="1">Muscle</tissue>
    </source>
</reference>
<protein>
    <submittedName>
        <fullName evidence="1">Uncharacterized protein</fullName>
    </submittedName>
</protein>
<dbReference type="Proteomes" id="UP001345963">
    <property type="component" value="Unassembled WGS sequence"/>
</dbReference>
<accession>A0ABU7BFA6</accession>
<name>A0ABU7BFA6_9TELE</name>
<evidence type="ECO:0000313" key="1">
    <source>
        <dbReference type="EMBL" id="MED6249321.1"/>
    </source>
</evidence>
<sequence length="103" mass="12219">MPAVSWRFSPCHEFCFPWVSLYEPSDMILSHMQIYTFGICLRRQVYCVNMYSMSAWYFCSDSVTVSWLLRRCCFPRKVFAAREICCTVKDGERGLRKQQCCAR</sequence>
<proteinExistence type="predicted"/>
<keyword evidence="2" id="KW-1185">Reference proteome</keyword>